<dbReference type="InterPro" id="IPR016181">
    <property type="entry name" value="Acyl_CoA_acyltransferase"/>
</dbReference>
<evidence type="ECO:0000313" key="5">
    <source>
        <dbReference type="Proteomes" id="UP000556700"/>
    </source>
</evidence>
<dbReference type="PROSITE" id="PS51186">
    <property type="entry name" value="GNAT"/>
    <property type="match status" value="1"/>
</dbReference>
<dbReference type="SUPFAM" id="SSF55729">
    <property type="entry name" value="Acyl-CoA N-acyltransferases (Nat)"/>
    <property type="match status" value="1"/>
</dbReference>
<gene>
    <name evidence="4" type="ORF">FLACHUCJ7_02897</name>
</gene>
<dbReference type="GO" id="GO:0016747">
    <property type="term" value="F:acyltransferase activity, transferring groups other than amino-acyl groups"/>
    <property type="evidence" value="ECO:0007669"/>
    <property type="project" value="InterPro"/>
</dbReference>
<dbReference type="InterPro" id="IPR000182">
    <property type="entry name" value="GNAT_dom"/>
</dbReference>
<comment type="caution">
    <text evidence="4">The sequence shown here is derived from an EMBL/GenBank/DDBJ whole genome shotgun (WGS) entry which is preliminary data.</text>
</comment>
<organism evidence="4 5">
    <name type="scientific">Flavobacterium chungangense</name>
    <dbReference type="NCBI Taxonomy" id="554283"/>
    <lineage>
        <taxon>Bacteria</taxon>
        <taxon>Pseudomonadati</taxon>
        <taxon>Bacteroidota</taxon>
        <taxon>Flavobacteriia</taxon>
        <taxon>Flavobacteriales</taxon>
        <taxon>Flavobacteriaceae</taxon>
        <taxon>Flavobacterium</taxon>
    </lineage>
</organism>
<dbReference type="Gene3D" id="3.40.630.30">
    <property type="match status" value="1"/>
</dbReference>
<feature type="domain" description="N-acetyltransferase" evidence="3">
    <location>
        <begin position="19"/>
        <end position="164"/>
    </location>
</feature>
<dbReference type="CDD" id="cd04301">
    <property type="entry name" value="NAT_SF"/>
    <property type="match status" value="1"/>
</dbReference>
<sequence length="164" mass="19048">MKRLENVLLNNHITFIMNLEIKELTTIKEMLVQIETIRFLYPKLSLEKYETFLSEMITHNYIQIAVFEDNVCLGITGCWSGTKLWTGKYLEIDNFVVHPEFRSKGIGKLLTDYIEKKAIGLGCSSIVLDAFTGNFPAHRFYYNQGFAPRGFHFVKILDEKKLTQ</sequence>
<evidence type="ECO:0000259" key="3">
    <source>
        <dbReference type="PROSITE" id="PS51186"/>
    </source>
</evidence>
<evidence type="ECO:0000313" key="4">
    <source>
        <dbReference type="EMBL" id="CAD0006524.1"/>
    </source>
</evidence>
<proteinExistence type="predicted"/>
<keyword evidence="2" id="KW-0012">Acyltransferase</keyword>
<keyword evidence="5" id="KW-1185">Reference proteome</keyword>
<evidence type="ECO:0000256" key="2">
    <source>
        <dbReference type="ARBA" id="ARBA00023315"/>
    </source>
</evidence>
<dbReference type="InterPro" id="IPR050680">
    <property type="entry name" value="YpeA/RimI_acetyltransf"/>
</dbReference>
<name>A0A6V6Z517_9FLAO</name>
<accession>A0A6V6Z517</accession>
<reference evidence="4 5" key="1">
    <citation type="submission" date="2020-06" db="EMBL/GenBank/DDBJ databases">
        <authorList>
            <person name="Criscuolo A."/>
        </authorList>
    </citation>
    <scope>NUCLEOTIDE SEQUENCE [LARGE SCALE GENOMIC DNA]</scope>
    <source>
        <strain evidence="5">CIP 110025</strain>
    </source>
</reference>
<evidence type="ECO:0000256" key="1">
    <source>
        <dbReference type="ARBA" id="ARBA00022679"/>
    </source>
</evidence>
<keyword evidence="1 4" id="KW-0808">Transferase</keyword>
<protein>
    <submittedName>
        <fullName evidence="4">GNAT family N-acetyltransferase</fullName>
    </submittedName>
</protein>
<dbReference type="AlphaFoldDB" id="A0A6V6Z517"/>
<dbReference type="EMBL" id="CAIJDO010000174">
    <property type="protein sequence ID" value="CAD0006524.1"/>
    <property type="molecule type" value="Genomic_DNA"/>
</dbReference>
<dbReference type="Pfam" id="PF00583">
    <property type="entry name" value="Acetyltransf_1"/>
    <property type="match status" value="1"/>
</dbReference>
<dbReference type="Proteomes" id="UP000556700">
    <property type="component" value="Unassembled WGS sequence"/>
</dbReference>
<dbReference type="PANTHER" id="PTHR43420">
    <property type="entry name" value="ACETYLTRANSFERASE"/>
    <property type="match status" value="1"/>
</dbReference>